<organism evidence="4 5">
    <name type="scientific">Candidatus Glassbacteria bacterium GWA2_58_10</name>
    <dbReference type="NCBI Taxonomy" id="1817865"/>
    <lineage>
        <taxon>Bacteria</taxon>
        <taxon>Candidatus Glassiibacteriota</taxon>
    </lineage>
</organism>
<evidence type="ECO:0000256" key="3">
    <source>
        <dbReference type="RuleBase" id="RU003939"/>
    </source>
</evidence>
<dbReference type="SUPFAM" id="SSF47729">
    <property type="entry name" value="IHF-like DNA-binding proteins"/>
    <property type="match status" value="1"/>
</dbReference>
<dbReference type="Proteomes" id="UP000176992">
    <property type="component" value="Unassembled WGS sequence"/>
</dbReference>
<dbReference type="CDD" id="cd13832">
    <property type="entry name" value="IHF"/>
    <property type="match status" value="1"/>
</dbReference>
<dbReference type="InterPro" id="IPR010992">
    <property type="entry name" value="IHF-like_DNA-bd_dom_sf"/>
</dbReference>
<reference evidence="4 5" key="1">
    <citation type="journal article" date="2016" name="Nat. Commun.">
        <title>Thousands of microbial genomes shed light on interconnected biogeochemical processes in an aquifer system.</title>
        <authorList>
            <person name="Anantharaman K."/>
            <person name="Brown C.T."/>
            <person name="Hug L.A."/>
            <person name="Sharon I."/>
            <person name="Castelle C.J."/>
            <person name="Probst A.J."/>
            <person name="Thomas B.C."/>
            <person name="Singh A."/>
            <person name="Wilkins M.J."/>
            <person name="Karaoz U."/>
            <person name="Brodie E.L."/>
            <person name="Williams K.H."/>
            <person name="Hubbard S.S."/>
            <person name="Banfield J.F."/>
        </authorList>
    </citation>
    <scope>NUCLEOTIDE SEQUENCE [LARGE SCALE GENOMIC DNA]</scope>
</reference>
<evidence type="ECO:0000313" key="5">
    <source>
        <dbReference type="Proteomes" id="UP000176992"/>
    </source>
</evidence>
<dbReference type="GO" id="GO:0030261">
    <property type="term" value="P:chromosome condensation"/>
    <property type="evidence" value="ECO:0007669"/>
    <property type="project" value="UniProtKB-KW"/>
</dbReference>
<dbReference type="AlphaFoldDB" id="A0A1F5YH86"/>
<protein>
    <recommendedName>
        <fullName evidence="6">DNA-binding protein</fullName>
    </recommendedName>
</protein>
<dbReference type="SMART" id="SM00411">
    <property type="entry name" value="BHL"/>
    <property type="match status" value="1"/>
</dbReference>
<dbReference type="GO" id="GO:0030527">
    <property type="term" value="F:structural constituent of chromatin"/>
    <property type="evidence" value="ECO:0007669"/>
    <property type="project" value="InterPro"/>
</dbReference>
<evidence type="ECO:0008006" key="6">
    <source>
        <dbReference type="Google" id="ProtNLM"/>
    </source>
</evidence>
<sequence length="78" mass="8594">MTGLDRKALKEVIEKALEVIAAELGDNGAVVLKGFGTFTTAKYAAREGRNPRTGKPLKIGPKRAVQLRFSKNLRRRVD</sequence>
<evidence type="ECO:0000256" key="1">
    <source>
        <dbReference type="ARBA" id="ARBA00023067"/>
    </source>
</evidence>
<dbReference type="GO" id="GO:0005829">
    <property type="term" value="C:cytosol"/>
    <property type="evidence" value="ECO:0007669"/>
    <property type="project" value="TreeGrafter"/>
</dbReference>
<proteinExistence type="inferred from homology"/>
<evidence type="ECO:0000313" key="4">
    <source>
        <dbReference type="EMBL" id="OGF99547.1"/>
    </source>
</evidence>
<name>A0A1F5YH86_9BACT</name>
<dbReference type="EMBL" id="MFIV01000018">
    <property type="protein sequence ID" value="OGF99547.1"/>
    <property type="molecule type" value="Genomic_DNA"/>
</dbReference>
<dbReference type="Gene3D" id="4.10.520.10">
    <property type="entry name" value="IHF-like DNA-binding proteins"/>
    <property type="match status" value="1"/>
</dbReference>
<accession>A0A1F5YH86</accession>
<dbReference type="PRINTS" id="PR01727">
    <property type="entry name" value="DNABINDINGHU"/>
</dbReference>
<evidence type="ECO:0000256" key="2">
    <source>
        <dbReference type="ARBA" id="ARBA00023125"/>
    </source>
</evidence>
<dbReference type="PANTHER" id="PTHR33175:SF3">
    <property type="entry name" value="DNA-BINDING PROTEIN HU-BETA"/>
    <property type="match status" value="1"/>
</dbReference>
<dbReference type="GO" id="GO:0003677">
    <property type="term" value="F:DNA binding"/>
    <property type="evidence" value="ECO:0007669"/>
    <property type="project" value="UniProtKB-KW"/>
</dbReference>
<dbReference type="PANTHER" id="PTHR33175">
    <property type="entry name" value="DNA-BINDING PROTEIN HU"/>
    <property type="match status" value="1"/>
</dbReference>
<keyword evidence="1" id="KW-0226">DNA condensation</keyword>
<gene>
    <name evidence="4" type="ORF">A2Z86_02600</name>
</gene>
<dbReference type="InterPro" id="IPR000119">
    <property type="entry name" value="Hist_DNA-bd"/>
</dbReference>
<comment type="similarity">
    <text evidence="3">Belongs to the bacterial histone-like protein family.</text>
</comment>
<comment type="caution">
    <text evidence="4">The sequence shown here is derived from an EMBL/GenBank/DDBJ whole genome shotgun (WGS) entry which is preliminary data.</text>
</comment>
<dbReference type="Pfam" id="PF00216">
    <property type="entry name" value="Bac_DNA_binding"/>
    <property type="match status" value="1"/>
</dbReference>
<keyword evidence="2" id="KW-0238">DNA-binding</keyword>